<dbReference type="Proteomes" id="UP000701702">
    <property type="component" value="Unassembled WGS sequence"/>
</dbReference>
<evidence type="ECO:0000256" key="1">
    <source>
        <dbReference type="SAM" id="MobiDB-lite"/>
    </source>
</evidence>
<name>A0ABM8Y481_9BURK</name>
<evidence type="ECO:0000313" key="2">
    <source>
        <dbReference type="EMBL" id="CAG9187595.1"/>
    </source>
</evidence>
<protein>
    <submittedName>
        <fullName evidence="2">Uncharacterized protein</fullName>
    </submittedName>
</protein>
<evidence type="ECO:0000313" key="3">
    <source>
        <dbReference type="Proteomes" id="UP000701702"/>
    </source>
</evidence>
<dbReference type="PROSITE" id="PS51257">
    <property type="entry name" value="PROKAR_LIPOPROTEIN"/>
    <property type="match status" value="1"/>
</dbReference>
<dbReference type="EMBL" id="CAJZAF010000083">
    <property type="protein sequence ID" value="CAG9187595.1"/>
    <property type="molecule type" value="Genomic_DNA"/>
</dbReference>
<reference evidence="2 3" key="1">
    <citation type="submission" date="2021-08" db="EMBL/GenBank/DDBJ databases">
        <authorList>
            <person name="Peeters C."/>
        </authorList>
    </citation>
    <scope>NUCLEOTIDE SEQUENCE [LARGE SCALE GENOMIC DNA]</scope>
    <source>
        <strain evidence="2 3">LMG 23994</strain>
    </source>
</reference>
<feature type="region of interest" description="Disordered" evidence="1">
    <location>
        <begin position="1"/>
        <end position="40"/>
    </location>
</feature>
<gene>
    <name evidence="2" type="ORF">LMG23994_07040</name>
</gene>
<accession>A0ABM8Y481</accession>
<comment type="caution">
    <text evidence="2">The sequence shown here is derived from an EMBL/GenBank/DDBJ whole genome shotgun (WGS) entry which is preliminary data.</text>
</comment>
<organism evidence="2 3">
    <name type="scientific">Cupriavidus pinatubonensis</name>
    <dbReference type="NCBI Taxonomy" id="248026"/>
    <lineage>
        <taxon>Bacteria</taxon>
        <taxon>Pseudomonadati</taxon>
        <taxon>Pseudomonadota</taxon>
        <taxon>Betaproteobacteria</taxon>
        <taxon>Burkholderiales</taxon>
        <taxon>Burkholderiaceae</taxon>
        <taxon>Cupriavidus</taxon>
    </lineage>
</organism>
<keyword evidence="3" id="KW-1185">Reference proteome</keyword>
<proteinExistence type="predicted"/>
<sequence length="253" mass="28824">MLRWQQPGRAQNPGQAAAACESPFRWRERPPLPGQGRRQRLAPPLLQWLRARRNNRRQSRWSRLPNICPHAPRPFRRGHSPGPQVRQSCLAGAEYRGFGWPRQLFNIAQQRCMVRFGDALQSCCQPPEDGTQRTLSRCVWQIDQVVLARCAATRRSMGKSSVAYGWMFHLRNGRYAGHKLVAVAAAQMRKGVGTNEFRGRRMPPSSSGSAMFRTAKNGHDWVPHRWLAAVGQCNSAIAKEREESQRFCGMGRR</sequence>